<reference evidence="2" key="1">
    <citation type="journal article" date="2023" name="Front. Plant Sci.">
        <title>Chromosomal-level genome assembly of Melastoma candidum provides insights into trichome evolution.</title>
        <authorList>
            <person name="Zhong Y."/>
            <person name="Wu W."/>
            <person name="Sun C."/>
            <person name="Zou P."/>
            <person name="Liu Y."/>
            <person name="Dai S."/>
            <person name="Zhou R."/>
        </authorList>
    </citation>
    <scope>NUCLEOTIDE SEQUENCE [LARGE SCALE GENOMIC DNA]</scope>
</reference>
<dbReference type="Proteomes" id="UP001057402">
    <property type="component" value="Chromosome 2"/>
</dbReference>
<protein>
    <submittedName>
        <fullName evidence="1">Uncharacterized protein</fullName>
    </submittedName>
</protein>
<sequence length="130" mass="14173">MLLSLLLLGTWPALFTLLKRRGRLPQHTYLDYSLSNLLYASSSPSPSAGLATPPQSPQLPRSVLSGPHFCLPPWIPIPMNFLYLVMTGMPINYFLDNKINSPDILFSGVACFVIAVCLASAVHTSIASDI</sequence>
<accession>A0ACB9S5R0</accession>
<comment type="caution">
    <text evidence="1">The sequence shown here is derived from an EMBL/GenBank/DDBJ whole genome shotgun (WGS) entry which is preliminary data.</text>
</comment>
<name>A0ACB9S5R0_9MYRT</name>
<organism evidence="1 2">
    <name type="scientific">Melastoma candidum</name>
    <dbReference type="NCBI Taxonomy" id="119954"/>
    <lineage>
        <taxon>Eukaryota</taxon>
        <taxon>Viridiplantae</taxon>
        <taxon>Streptophyta</taxon>
        <taxon>Embryophyta</taxon>
        <taxon>Tracheophyta</taxon>
        <taxon>Spermatophyta</taxon>
        <taxon>Magnoliopsida</taxon>
        <taxon>eudicotyledons</taxon>
        <taxon>Gunneridae</taxon>
        <taxon>Pentapetalae</taxon>
        <taxon>rosids</taxon>
        <taxon>malvids</taxon>
        <taxon>Myrtales</taxon>
        <taxon>Melastomataceae</taxon>
        <taxon>Melastomatoideae</taxon>
        <taxon>Melastomateae</taxon>
        <taxon>Melastoma</taxon>
    </lineage>
</organism>
<dbReference type="EMBL" id="CM042881">
    <property type="protein sequence ID" value="KAI4386409.1"/>
    <property type="molecule type" value="Genomic_DNA"/>
</dbReference>
<keyword evidence="2" id="KW-1185">Reference proteome</keyword>
<evidence type="ECO:0000313" key="2">
    <source>
        <dbReference type="Proteomes" id="UP001057402"/>
    </source>
</evidence>
<evidence type="ECO:0000313" key="1">
    <source>
        <dbReference type="EMBL" id="KAI4386409.1"/>
    </source>
</evidence>
<proteinExistence type="predicted"/>
<gene>
    <name evidence="1" type="ORF">MLD38_004341</name>
</gene>